<name>A0A9P0DLP4_PHACE</name>
<dbReference type="GO" id="GO:0050808">
    <property type="term" value="P:synapse organization"/>
    <property type="evidence" value="ECO:0007669"/>
    <property type="project" value="TreeGrafter"/>
</dbReference>
<gene>
    <name evidence="3" type="ORF">PHAECO_LOCUS4765</name>
</gene>
<reference evidence="3" key="2">
    <citation type="submission" date="2022-10" db="EMBL/GenBank/DDBJ databases">
        <authorList>
            <consortium name="ENA_rothamsted_submissions"/>
            <consortium name="culmorum"/>
            <person name="King R."/>
        </authorList>
    </citation>
    <scope>NUCLEOTIDE SEQUENCE</scope>
</reference>
<dbReference type="InterPro" id="IPR013106">
    <property type="entry name" value="Ig_V-set"/>
</dbReference>
<feature type="chain" id="PRO_5040426412" description="Ig-like domain-containing protein" evidence="1">
    <location>
        <begin position="28"/>
        <end position="308"/>
    </location>
</feature>
<dbReference type="AlphaFoldDB" id="A0A9P0DLP4"/>
<dbReference type="Proteomes" id="UP001153737">
    <property type="component" value="Chromosome 15"/>
</dbReference>
<dbReference type="SMART" id="SM00408">
    <property type="entry name" value="IGc2"/>
    <property type="match status" value="2"/>
</dbReference>
<feature type="domain" description="Ig-like" evidence="2">
    <location>
        <begin position="139"/>
        <end position="258"/>
    </location>
</feature>
<dbReference type="PROSITE" id="PS50835">
    <property type="entry name" value="IG_LIKE"/>
    <property type="match status" value="2"/>
</dbReference>
<dbReference type="PANTHER" id="PTHR23279">
    <property type="entry name" value="DEFECTIVE PROBOSCIS EXTENSION RESPONSE DPR -RELATED"/>
    <property type="match status" value="1"/>
</dbReference>
<accession>A0A9P0DLP4</accession>
<keyword evidence="1" id="KW-0732">Signal</keyword>
<dbReference type="SUPFAM" id="SSF48726">
    <property type="entry name" value="Immunoglobulin"/>
    <property type="match status" value="2"/>
</dbReference>
<protein>
    <recommendedName>
        <fullName evidence="2">Ig-like domain-containing protein</fullName>
    </recommendedName>
</protein>
<proteinExistence type="predicted"/>
<dbReference type="Gene3D" id="2.60.40.10">
    <property type="entry name" value="Immunoglobulins"/>
    <property type="match status" value="2"/>
</dbReference>
<dbReference type="InterPro" id="IPR003599">
    <property type="entry name" value="Ig_sub"/>
</dbReference>
<evidence type="ECO:0000259" key="2">
    <source>
        <dbReference type="PROSITE" id="PS50835"/>
    </source>
</evidence>
<reference evidence="3" key="1">
    <citation type="submission" date="2022-01" db="EMBL/GenBank/DDBJ databases">
        <authorList>
            <person name="King R."/>
        </authorList>
    </citation>
    <scope>NUCLEOTIDE SEQUENCE</scope>
</reference>
<dbReference type="InterPro" id="IPR013783">
    <property type="entry name" value="Ig-like_fold"/>
</dbReference>
<dbReference type="InterPro" id="IPR036179">
    <property type="entry name" value="Ig-like_dom_sf"/>
</dbReference>
<dbReference type="SMART" id="SM00409">
    <property type="entry name" value="IG"/>
    <property type="match status" value="2"/>
</dbReference>
<keyword evidence="4" id="KW-1185">Reference proteome</keyword>
<dbReference type="PANTHER" id="PTHR23279:SF41">
    <property type="entry name" value="DEFECTIVE PROBOSCIS EXTENSION RESPONSE 4-RELATED"/>
    <property type="match status" value="1"/>
</dbReference>
<dbReference type="Pfam" id="PF07686">
    <property type="entry name" value="V-set"/>
    <property type="match status" value="1"/>
</dbReference>
<dbReference type="InterPro" id="IPR037448">
    <property type="entry name" value="Zig-8"/>
</dbReference>
<evidence type="ECO:0000313" key="3">
    <source>
        <dbReference type="EMBL" id="CAH1153999.1"/>
    </source>
</evidence>
<sequence>MSEVLFSRFTLLRQVWILIVVSSPIMSGYNGDLLDHKQNINLDLNSGPTFDDIMTREVHATEGQTLLLPCTVKRLNNKVVSWMRSKDLHILTSGRHTFSSDRRFESVHTDSSGDFWGLRIRGVHLSDTGQYECQVNTEPKMSLAIGLRVTGDHKSDLSNSKWVSQALIKGPSRVYVQNGSLVTFTCEISPLSQQSGVHGLFFATKPSVRWLHDGKEVSFEFTKENFTVETEYQERDQRIFSRIRLPAVSWKESGQYTCMQPSVKPDNVMLIVVEGEHSEAMQRDFPATSTGSISTYIPYMVIIFSVLI</sequence>
<dbReference type="EMBL" id="OU896721">
    <property type="protein sequence ID" value="CAH1153999.1"/>
    <property type="molecule type" value="Genomic_DNA"/>
</dbReference>
<organism evidence="3 4">
    <name type="scientific">Phaedon cochleariae</name>
    <name type="common">Mustard beetle</name>
    <dbReference type="NCBI Taxonomy" id="80249"/>
    <lineage>
        <taxon>Eukaryota</taxon>
        <taxon>Metazoa</taxon>
        <taxon>Ecdysozoa</taxon>
        <taxon>Arthropoda</taxon>
        <taxon>Hexapoda</taxon>
        <taxon>Insecta</taxon>
        <taxon>Pterygota</taxon>
        <taxon>Neoptera</taxon>
        <taxon>Endopterygota</taxon>
        <taxon>Coleoptera</taxon>
        <taxon>Polyphaga</taxon>
        <taxon>Cucujiformia</taxon>
        <taxon>Chrysomeloidea</taxon>
        <taxon>Chrysomelidae</taxon>
        <taxon>Chrysomelinae</taxon>
        <taxon>Chrysomelini</taxon>
        <taxon>Phaedon</taxon>
    </lineage>
</organism>
<dbReference type="InterPro" id="IPR007110">
    <property type="entry name" value="Ig-like_dom"/>
</dbReference>
<feature type="domain" description="Ig-like" evidence="2">
    <location>
        <begin position="48"/>
        <end position="136"/>
    </location>
</feature>
<feature type="signal peptide" evidence="1">
    <location>
        <begin position="1"/>
        <end position="27"/>
    </location>
</feature>
<dbReference type="GO" id="GO:0032589">
    <property type="term" value="C:neuron projection membrane"/>
    <property type="evidence" value="ECO:0007669"/>
    <property type="project" value="TreeGrafter"/>
</dbReference>
<evidence type="ECO:0000256" key="1">
    <source>
        <dbReference type="SAM" id="SignalP"/>
    </source>
</evidence>
<dbReference type="InterPro" id="IPR003598">
    <property type="entry name" value="Ig_sub2"/>
</dbReference>
<evidence type="ECO:0000313" key="4">
    <source>
        <dbReference type="Proteomes" id="UP001153737"/>
    </source>
</evidence>